<gene>
    <name evidence="1" type="ORF">G2W53_029106</name>
</gene>
<accession>A0A834WAD5</accession>
<sequence length="237" mass="26566">MEGKTLLAKGLRKSIGKGQTTSIWVDPWVPSETPMILAPPRNLMPSVEKGTGMQCAMSRVNSSWSWIFTVKQRRDFGSVFGNCRYNRDTRFSCGEFVWESSRRLIRLKGGGERRDEQLSALAIATYYECERRNKNKLCNESVRVEELWSRVERVMDETQAATFSDEQPRAYPASLDGERPVHPFVKVNVDAATTKEGRGALGGLVRDDNGCCLGVYAQACDCGRRRQVSNGDVTNPS</sequence>
<protein>
    <recommendedName>
        <fullName evidence="3">RNase H type-1 domain-containing protein</fullName>
    </recommendedName>
</protein>
<reference evidence="1" key="1">
    <citation type="submission" date="2020-09" db="EMBL/GenBank/DDBJ databases">
        <title>Genome-Enabled Discovery of Anthraquinone Biosynthesis in Senna tora.</title>
        <authorList>
            <person name="Kang S.-H."/>
            <person name="Pandey R.P."/>
            <person name="Lee C.-M."/>
            <person name="Sim J.-S."/>
            <person name="Jeong J.-T."/>
            <person name="Choi B.-S."/>
            <person name="Jung M."/>
            <person name="Ginzburg D."/>
            <person name="Zhao K."/>
            <person name="Won S.Y."/>
            <person name="Oh T.-J."/>
            <person name="Yu Y."/>
            <person name="Kim N.-H."/>
            <person name="Lee O.R."/>
            <person name="Lee T.-H."/>
            <person name="Bashyal P."/>
            <person name="Kim T.-S."/>
            <person name="Lee W.-H."/>
            <person name="Kawkins C."/>
            <person name="Kim C.-K."/>
            <person name="Kim J.S."/>
            <person name="Ahn B.O."/>
            <person name="Rhee S.Y."/>
            <person name="Sohng J.K."/>
        </authorList>
    </citation>
    <scope>NUCLEOTIDE SEQUENCE</scope>
    <source>
        <tissue evidence="1">Leaf</tissue>
    </source>
</reference>
<proteinExistence type="predicted"/>
<dbReference type="Proteomes" id="UP000634136">
    <property type="component" value="Unassembled WGS sequence"/>
</dbReference>
<evidence type="ECO:0000313" key="1">
    <source>
        <dbReference type="EMBL" id="KAF7815137.1"/>
    </source>
</evidence>
<keyword evidence="2" id="KW-1185">Reference proteome</keyword>
<evidence type="ECO:0000313" key="2">
    <source>
        <dbReference type="Proteomes" id="UP000634136"/>
    </source>
</evidence>
<name>A0A834WAD5_9FABA</name>
<dbReference type="EMBL" id="JAAIUW010000009">
    <property type="protein sequence ID" value="KAF7815137.1"/>
    <property type="molecule type" value="Genomic_DNA"/>
</dbReference>
<dbReference type="OrthoDB" id="1476293at2759"/>
<comment type="caution">
    <text evidence="1">The sequence shown here is derived from an EMBL/GenBank/DDBJ whole genome shotgun (WGS) entry which is preliminary data.</text>
</comment>
<dbReference type="AlphaFoldDB" id="A0A834WAD5"/>
<organism evidence="1 2">
    <name type="scientific">Senna tora</name>
    <dbReference type="NCBI Taxonomy" id="362788"/>
    <lineage>
        <taxon>Eukaryota</taxon>
        <taxon>Viridiplantae</taxon>
        <taxon>Streptophyta</taxon>
        <taxon>Embryophyta</taxon>
        <taxon>Tracheophyta</taxon>
        <taxon>Spermatophyta</taxon>
        <taxon>Magnoliopsida</taxon>
        <taxon>eudicotyledons</taxon>
        <taxon>Gunneridae</taxon>
        <taxon>Pentapetalae</taxon>
        <taxon>rosids</taxon>
        <taxon>fabids</taxon>
        <taxon>Fabales</taxon>
        <taxon>Fabaceae</taxon>
        <taxon>Caesalpinioideae</taxon>
        <taxon>Cassia clade</taxon>
        <taxon>Senna</taxon>
    </lineage>
</organism>
<evidence type="ECO:0008006" key="3">
    <source>
        <dbReference type="Google" id="ProtNLM"/>
    </source>
</evidence>